<dbReference type="Pfam" id="PF00028">
    <property type="entry name" value="Cadherin"/>
    <property type="match status" value="1"/>
</dbReference>
<evidence type="ECO:0000256" key="8">
    <source>
        <dbReference type="PROSITE-ProRule" id="PRU00043"/>
    </source>
</evidence>
<dbReference type="SMART" id="SM00112">
    <property type="entry name" value="CA"/>
    <property type="match status" value="1"/>
</dbReference>
<dbReference type="PROSITE" id="PS00232">
    <property type="entry name" value="CADHERIN_1"/>
    <property type="match status" value="1"/>
</dbReference>
<comment type="subcellular location">
    <subcellularLocation>
        <location evidence="1">Membrane</location>
    </subcellularLocation>
</comment>
<evidence type="ECO:0000256" key="1">
    <source>
        <dbReference type="ARBA" id="ARBA00004370"/>
    </source>
</evidence>
<dbReference type="Proteomes" id="UP001476798">
    <property type="component" value="Unassembled WGS sequence"/>
</dbReference>
<comment type="caution">
    <text evidence="10">The sequence shown here is derived from an EMBL/GenBank/DDBJ whole genome shotgun (WGS) entry which is preliminary data.</text>
</comment>
<dbReference type="InterPro" id="IPR050971">
    <property type="entry name" value="Cadherin-domain_protein"/>
</dbReference>
<dbReference type="PANTHER" id="PTHR24025:SF31">
    <property type="entry name" value="NEURAL-CADHERIN"/>
    <property type="match status" value="1"/>
</dbReference>
<keyword evidence="3" id="KW-0677">Repeat</keyword>
<feature type="non-terminal residue" evidence="10">
    <location>
        <position position="1"/>
    </location>
</feature>
<dbReference type="SUPFAM" id="SSF49313">
    <property type="entry name" value="Cadherin-like"/>
    <property type="match status" value="1"/>
</dbReference>
<dbReference type="InterPro" id="IPR015919">
    <property type="entry name" value="Cadherin-like_sf"/>
</dbReference>
<name>A0ABV0MHK3_9TELE</name>
<organism evidence="10 11">
    <name type="scientific">Goodea atripinnis</name>
    <dbReference type="NCBI Taxonomy" id="208336"/>
    <lineage>
        <taxon>Eukaryota</taxon>
        <taxon>Metazoa</taxon>
        <taxon>Chordata</taxon>
        <taxon>Craniata</taxon>
        <taxon>Vertebrata</taxon>
        <taxon>Euteleostomi</taxon>
        <taxon>Actinopterygii</taxon>
        <taxon>Neopterygii</taxon>
        <taxon>Teleostei</taxon>
        <taxon>Neoteleostei</taxon>
        <taxon>Acanthomorphata</taxon>
        <taxon>Ovalentaria</taxon>
        <taxon>Atherinomorphae</taxon>
        <taxon>Cyprinodontiformes</taxon>
        <taxon>Goodeidae</taxon>
        <taxon>Goodea</taxon>
    </lineage>
</organism>
<keyword evidence="6" id="KW-1133">Transmembrane helix</keyword>
<protein>
    <recommendedName>
        <fullName evidence="9">Cadherin domain-containing protein</fullName>
    </recommendedName>
</protein>
<dbReference type="Gene3D" id="2.60.40.60">
    <property type="entry name" value="Cadherins"/>
    <property type="match status" value="1"/>
</dbReference>
<evidence type="ECO:0000313" key="10">
    <source>
        <dbReference type="EMBL" id="MEQ2158219.1"/>
    </source>
</evidence>
<reference evidence="10 11" key="1">
    <citation type="submission" date="2021-06" db="EMBL/GenBank/DDBJ databases">
        <authorList>
            <person name="Palmer J.M."/>
        </authorList>
    </citation>
    <scope>NUCLEOTIDE SEQUENCE [LARGE SCALE GENOMIC DNA]</scope>
    <source>
        <strain evidence="10 11">GA_2019</strain>
        <tissue evidence="10">Muscle</tissue>
    </source>
</reference>
<proteinExistence type="predicted"/>
<evidence type="ECO:0000256" key="7">
    <source>
        <dbReference type="ARBA" id="ARBA00023136"/>
    </source>
</evidence>
<evidence type="ECO:0000256" key="3">
    <source>
        <dbReference type="ARBA" id="ARBA00022737"/>
    </source>
</evidence>
<evidence type="ECO:0000256" key="4">
    <source>
        <dbReference type="ARBA" id="ARBA00022837"/>
    </source>
</evidence>
<feature type="domain" description="Cadherin" evidence="9">
    <location>
        <begin position="44"/>
        <end position="149"/>
    </location>
</feature>
<sequence>LIRLRSTPLPKLQGLEYILNVTATDDNASGGPHPLTSTARVVCQQYREQASVLENQPAGTFVLQVHAVDADEGANGKVKYGLMHRDSAMPAFRIHPDTGVIVTARRFDRERQREYSITVTATDWAEEPLIGICQLAIQILDQNDNSPKFENLRYECKCWAYIIHEPKIATLKHSQNTEQYRHE</sequence>
<evidence type="ECO:0000256" key="5">
    <source>
        <dbReference type="ARBA" id="ARBA00022889"/>
    </source>
</evidence>
<evidence type="ECO:0000313" key="11">
    <source>
        <dbReference type="Proteomes" id="UP001476798"/>
    </source>
</evidence>
<dbReference type="PRINTS" id="PR00205">
    <property type="entry name" value="CADHERIN"/>
</dbReference>
<evidence type="ECO:0000256" key="6">
    <source>
        <dbReference type="ARBA" id="ARBA00022989"/>
    </source>
</evidence>
<dbReference type="InterPro" id="IPR020894">
    <property type="entry name" value="Cadherin_CS"/>
</dbReference>
<evidence type="ECO:0000259" key="9">
    <source>
        <dbReference type="PROSITE" id="PS50268"/>
    </source>
</evidence>
<keyword evidence="7" id="KW-0472">Membrane</keyword>
<keyword evidence="4 8" id="KW-0106">Calcium</keyword>
<evidence type="ECO:0000256" key="2">
    <source>
        <dbReference type="ARBA" id="ARBA00022692"/>
    </source>
</evidence>
<dbReference type="EMBL" id="JAHRIO010000574">
    <property type="protein sequence ID" value="MEQ2158219.1"/>
    <property type="molecule type" value="Genomic_DNA"/>
</dbReference>
<keyword evidence="5" id="KW-0130">Cell adhesion</keyword>
<keyword evidence="11" id="KW-1185">Reference proteome</keyword>
<keyword evidence="2" id="KW-0812">Transmembrane</keyword>
<dbReference type="InterPro" id="IPR002126">
    <property type="entry name" value="Cadherin-like_dom"/>
</dbReference>
<accession>A0ABV0MHK3</accession>
<gene>
    <name evidence="10" type="ORF">GOODEAATRI_009979</name>
</gene>
<dbReference type="PROSITE" id="PS50268">
    <property type="entry name" value="CADHERIN_2"/>
    <property type="match status" value="1"/>
</dbReference>
<dbReference type="CDD" id="cd11304">
    <property type="entry name" value="Cadherin_repeat"/>
    <property type="match status" value="1"/>
</dbReference>
<dbReference type="PANTHER" id="PTHR24025">
    <property type="entry name" value="DESMOGLEIN FAMILY MEMBER"/>
    <property type="match status" value="1"/>
</dbReference>